<reference evidence="1 4" key="2">
    <citation type="submission" date="2020-12" db="EMBL/GenBank/DDBJ databases">
        <title>FDA dAtabase for Regulatory Grade micrObial Sequences (FDA-ARGOS): Supporting development and validation of Infectious Disease Dx tests.</title>
        <authorList>
            <person name="Sproer C."/>
            <person name="Gronow S."/>
            <person name="Severitt S."/>
            <person name="Schroder I."/>
            <person name="Tallon L."/>
            <person name="Sadzewicz L."/>
            <person name="Zhao X."/>
            <person name="Boylan J."/>
            <person name="Ott S."/>
            <person name="Bowen H."/>
            <person name="Vavikolanu K."/>
            <person name="Mehta A."/>
            <person name="Aluvathingal J."/>
            <person name="Nadendla S."/>
            <person name="Lowell S."/>
            <person name="Myers T."/>
            <person name="Yan Y."/>
            <person name="Sichtig H."/>
        </authorList>
    </citation>
    <scope>NUCLEOTIDE SEQUENCE [LARGE SCALE GENOMIC DNA]</scope>
    <source>
        <strain evidence="1 4">FDAARGOS_907</strain>
    </source>
</reference>
<name>A0A2X4UXW3_SERPL</name>
<evidence type="ECO:0000313" key="4">
    <source>
        <dbReference type="Proteomes" id="UP000594967"/>
    </source>
</evidence>
<gene>
    <name evidence="1" type="ORF">I6G64_18230</name>
    <name evidence="2" type="ORF">NCTC12961_04584</name>
</gene>
<protein>
    <submittedName>
        <fullName evidence="1">FunZ protein</fullName>
    </submittedName>
</protein>
<dbReference type="Proteomes" id="UP000248897">
    <property type="component" value="Chromosome 1"/>
</dbReference>
<dbReference type="Proteomes" id="UP000594967">
    <property type="component" value="Chromosome"/>
</dbReference>
<dbReference type="NCBIfam" id="NF047389">
    <property type="entry name" value="ATPase_Sll1717"/>
    <property type="match status" value="1"/>
</dbReference>
<evidence type="ECO:0000313" key="2">
    <source>
        <dbReference type="EMBL" id="SQI44707.1"/>
    </source>
</evidence>
<proteinExistence type="predicted"/>
<reference evidence="2 3" key="1">
    <citation type="submission" date="2018-06" db="EMBL/GenBank/DDBJ databases">
        <authorList>
            <consortium name="Pathogen Informatics"/>
            <person name="Doyle S."/>
        </authorList>
    </citation>
    <scope>NUCLEOTIDE SEQUENCE [LARGE SCALE GENOMIC DNA]</scope>
    <source>
        <strain evidence="2 3">NCTC12961</strain>
    </source>
</reference>
<organism evidence="2 3">
    <name type="scientific">Serratia plymuthica</name>
    <dbReference type="NCBI Taxonomy" id="82996"/>
    <lineage>
        <taxon>Bacteria</taxon>
        <taxon>Pseudomonadati</taxon>
        <taxon>Pseudomonadota</taxon>
        <taxon>Gammaproteobacteria</taxon>
        <taxon>Enterobacterales</taxon>
        <taxon>Yersiniaceae</taxon>
        <taxon>Serratia</taxon>
    </lineage>
</organism>
<dbReference type="EMBL" id="CP065673">
    <property type="protein sequence ID" value="QPS19505.1"/>
    <property type="molecule type" value="Genomic_DNA"/>
</dbReference>
<evidence type="ECO:0000313" key="1">
    <source>
        <dbReference type="EMBL" id="QPS19505.1"/>
    </source>
</evidence>
<dbReference type="InterPro" id="IPR059206">
    <property type="entry name" value="Sll1717-like"/>
</dbReference>
<accession>A0A2X4UXW3</accession>
<sequence>MKLISELDFGYTDAQNYRKRKQKEKFKKWFVKDSNLNRVCSDDVSFIIGEKGTGKTSYAVFLSNEEYNGISSELKYVKETDYRDFLFLKKENHLLFSDYHTIWEMILLLLISKKIIENESGLLHKITSGKFGKFSKLNDAIDDYFVKSFDPEVESAIQMVIGSNKAVELFAKYEEHVGVKTNIETSREEKGTRSSFQRNMYYIIKKFKDAISELKLEKDHLMFIDGIDVRPADIEHQEYLECIKGLSLAILSLNNEFFPNIKDSKGSCRYVLLIRPDIFESISLHNPNAKIRDNAIVLNWNTNYDSHRRSLLFSAVDKMISTQCECEDFTTTKSWDYYFRWDAKTLEFALPSGQMTSFISFLRLSYHRPRDIFTMLQILKANSKDNQEKEFFSLDDFNSPSFQRDYSNYLLGEIKDQLSFYYKQSDYEMFLKFFSYLNGNYRFNYDYFVEAFKRMDDDLNSISSDRPKFMSSENDFLQFLYELNVISSIEESEATGKAVVRWCFRERTQANLFPKIRLGANNYEIFYGLRKALQVDIPIKASKKDK</sequence>
<dbReference type="AlphaFoldDB" id="A0A2X4UXW3"/>
<dbReference type="EMBL" id="LS483469">
    <property type="protein sequence ID" value="SQI44707.1"/>
    <property type="molecule type" value="Genomic_DNA"/>
</dbReference>
<dbReference type="RefSeq" id="WP_073972014.1">
    <property type="nucleotide sequence ID" value="NZ_CAMITG010000004.1"/>
</dbReference>
<keyword evidence="4" id="KW-1185">Reference proteome</keyword>
<evidence type="ECO:0000313" key="3">
    <source>
        <dbReference type="Proteomes" id="UP000248897"/>
    </source>
</evidence>